<sequence length="93" mass="10920">MESEESRETAGVRRDRIKRLISCLLEVEEEGGKEKWQGLYRRLSGGRKKSRRNWKDWRGKGRGMNEEEERKMPTRVGAEARVWVLISKLGGME</sequence>
<proteinExistence type="predicted"/>
<dbReference type="GeneID" id="84593760"/>
<dbReference type="AlphaFoldDB" id="A0AAJ8E0K5"/>
<dbReference type="RefSeq" id="XP_059602988.1">
    <property type="nucleotide sequence ID" value="XM_059745870.1"/>
</dbReference>
<dbReference type="VEuPathDB" id="FungiDB:An18g06140"/>
<accession>A0AAJ8E0K5</accession>
<evidence type="ECO:0000256" key="1">
    <source>
        <dbReference type="SAM" id="MobiDB-lite"/>
    </source>
</evidence>
<dbReference type="KEGG" id="ang:An18g06140"/>
<reference evidence="2" key="1">
    <citation type="submission" date="2025-02" db="EMBL/GenBank/DDBJ databases">
        <authorList>
            <consortium name="NCBI Genome Project"/>
        </authorList>
    </citation>
    <scope>NUCLEOTIDE SEQUENCE</scope>
</reference>
<reference evidence="2" key="2">
    <citation type="submission" date="2025-08" db="UniProtKB">
        <authorList>
            <consortium name="RefSeq"/>
        </authorList>
    </citation>
    <scope>IDENTIFICATION</scope>
</reference>
<protein>
    <submittedName>
        <fullName evidence="2">Uncharacterized protein</fullName>
    </submittedName>
</protein>
<organism evidence="2">
    <name type="scientific">Aspergillus niger</name>
    <dbReference type="NCBI Taxonomy" id="5061"/>
    <lineage>
        <taxon>Eukaryota</taxon>
        <taxon>Fungi</taxon>
        <taxon>Dikarya</taxon>
        <taxon>Ascomycota</taxon>
        <taxon>Pezizomycotina</taxon>
        <taxon>Eurotiomycetes</taxon>
        <taxon>Eurotiomycetidae</taxon>
        <taxon>Eurotiales</taxon>
        <taxon>Aspergillaceae</taxon>
        <taxon>Aspergillus</taxon>
        <taxon>Aspergillus subgen. Circumdati</taxon>
    </lineage>
</organism>
<feature type="region of interest" description="Disordered" evidence="1">
    <location>
        <begin position="46"/>
        <end position="72"/>
    </location>
</feature>
<evidence type="ECO:0000313" key="2">
    <source>
        <dbReference type="RefSeq" id="XP_059602988.1"/>
    </source>
</evidence>
<gene>
    <name evidence="2" type="ORF">An18g06140</name>
</gene>
<name>A0AAJ8E0K5_ASPNG</name>
<feature type="compositionally biased region" description="Basic and acidic residues" evidence="1">
    <location>
        <begin position="53"/>
        <end position="72"/>
    </location>
</feature>